<dbReference type="Proteomes" id="UP000265431">
    <property type="component" value="Unassembled WGS sequence"/>
</dbReference>
<evidence type="ECO:0000313" key="3">
    <source>
        <dbReference type="Proteomes" id="UP000265431"/>
    </source>
</evidence>
<keyword evidence="3" id="KW-1185">Reference proteome</keyword>
<dbReference type="RefSeq" id="WP_119380656.1">
    <property type="nucleotide sequence ID" value="NZ_QWGB01000014.1"/>
</dbReference>
<dbReference type="EMBL" id="QWGB01000014">
    <property type="protein sequence ID" value="RIJ20339.1"/>
    <property type="molecule type" value="Genomic_DNA"/>
</dbReference>
<proteinExistence type="predicted"/>
<evidence type="ECO:0000313" key="2">
    <source>
        <dbReference type="EMBL" id="RIJ20339.1"/>
    </source>
</evidence>
<comment type="caution">
    <text evidence="2">The sequence shown here is derived from an EMBL/GenBank/DDBJ whole genome shotgun (WGS) entry which is preliminary data.</text>
</comment>
<keyword evidence="1" id="KW-0472">Membrane</keyword>
<protein>
    <submittedName>
        <fullName evidence="2">Uncharacterized protein</fullName>
    </submittedName>
</protein>
<dbReference type="OrthoDB" id="7632370at2"/>
<feature type="transmembrane region" description="Helical" evidence="1">
    <location>
        <begin position="38"/>
        <end position="57"/>
    </location>
</feature>
<feature type="transmembrane region" description="Helical" evidence="1">
    <location>
        <begin position="12"/>
        <end position="32"/>
    </location>
</feature>
<keyword evidence="1" id="KW-0812">Transmembrane</keyword>
<reference evidence="2 3" key="1">
    <citation type="submission" date="2018-08" db="EMBL/GenBank/DDBJ databases">
        <title>Henriciella mobilis sp. nov., isolated from seawater.</title>
        <authorList>
            <person name="Cheng H."/>
            <person name="Wu Y.-H."/>
            <person name="Xu X.-W."/>
            <person name="Guo L.-L."/>
        </authorList>
    </citation>
    <scope>NUCLEOTIDE SEQUENCE [LARGE SCALE GENOMIC DNA]</scope>
    <source>
        <strain evidence="2 3">CCUG66934</strain>
    </source>
</reference>
<organism evidence="2 3">
    <name type="scientific">Henriciella barbarensis</name>
    <dbReference type="NCBI Taxonomy" id="86342"/>
    <lineage>
        <taxon>Bacteria</taxon>
        <taxon>Pseudomonadati</taxon>
        <taxon>Pseudomonadota</taxon>
        <taxon>Alphaproteobacteria</taxon>
        <taxon>Hyphomonadales</taxon>
        <taxon>Hyphomonadaceae</taxon>
        <taxon>Henriciella</taxon>
    </lineage>
</organism>
<name>A0A399QRZ9_9PROT</name>
<accession>A0A399QRZ9</accession>
<gene>
    <name evidence="2" type="ORF">D1224_14505</name>
</gene>
<evidence type="ECO:0000256" key="1">
    <source>
        <dbReference type="SAM" id="Phobius"/>
    </source>
</evidence>
<dbReference type="AlphaFoldDB" id="A0A399QRZ9"/>
<keyword evidence="1" id="KW-1133">Transmembrane helix</keyword>
<sequence length="64" mass="6766">MATALRTLFRFGPLIFAFGFLAPLIAQIIQAFEVTPPFGLGPLAVGLVLAGLLGLAAQVRGRWV</sequence>